<dbReference type="KEGG" id="luo:HHL09_06030"/>
<dbReference type="EMBL" id="CP051774">
    <property type="protein sequence ID" value="QJE99201.1"/>
    <property type="molecule type" value="Genomic_DNA"/>
</dbReference>
<dbReference type="Pfam" id="PF13451">
    <property type="entry name" value="zf_Tbcl"/>
    <property type="match status" value="1"/>
</dbReference>
<dbReference type="InterPro" id="IPR025306">
    <property type="entry name" value="Zn-bnd_dom_prob"/>
</dbReference>
<dbReference type="AlphaFoldDB" id="A0A858RRA5"/>
<feature type="region of interest" description="Disordered" evidence="1">
    <location>
        <begin position="111"/>
        <end position="132"/>
    </location>
</feature>
<dbReference type="Proteomes" id="UP000501812">
    <property type="component" value="Chromosome"/>
</dbReference>
<feature type="domain" description="Probable zinc-binding" evidence="2">
    <location>
        <begin position="62"/>
        <end position="111"/>
    </location>
</feature>
<organism evidence="3 4">
    <name type="scientific">Luteolibacter luteus</name>
    <dbReference type="NCBI Taxonomy" id="2728835"/>
    <lineage>
        <taxon>Bacteria</taxon>
        <taxon>Pseudomonadati</taxon>
        <taxon>Verrucomicrobiota</taxon>
        <taxon>Verrucomicrobiia</taxon>
        <taxon>Verrucomicrobiales</taxon>
        <taxon>Verrucomicrobiaceae</taxon>
        <taxon>Luteolibacter</taxon>
    </lineage>
</organism>
<evidence type="ECO:0000256" key="1">
    <source>
        <dbReference type="SAM" id="MobiDB-lite"/>
    </source>
</evidence>
<evidence type="ECO:0000313" key="3">
    <source>
        <dbReference type="EMBL" id="QJE99201.1"/>
    </source>
</evidence>
<sequence>MKSGGPKRPSAGRRIRSRSGVGNGHGCGREKSRSWTGPSCIPTEGSFFSTPSDNAKNPRFYEDIPFTCKDCGKQEVWTAGQQKWWHEQMGGDVETTAVRCRNCRAKERARKAEVNRVREEGLERKRREQGKG</sequence>
<proteinExistence type="predicted"/>
<evidence type="ECO:0000313" key="4">
    <source>
        <dbReference type="Proteomes" id="UP000501812"/>
    </source>
</evidence>
<gene>
    <name evidence="3" type="ORF">HHL09_06030</name>
</gene>
<name>A0A858RRA5_9BACT</name>
<feature type="region of interest" description="Disordered" evidence="1">
    <location>
        <begin position="1"/>
        <end position="56"/>
    </location>
</feature>
<evidence type="ECO:0000259" key="2">
    <source>
        <dbReference type="Pfam" id="PF13451"/>
    </source>
</evidence>
<keyword evidence="4" id="KW-1185">Reference proteome</keyword>
<protein>
    <recommendedName>
        <fullName evidence="2">Probable zinc-binding domain-containing protein</fullName>
    </recommendedName>
</protein>
<feature type="compositionally biased region" description="Polar residues" evidence="1">
    <location>
        <begin position="46"/>
        <end position="55"/>
    </location>
</feature>
<reference evidence="3 4" key="1">
    <citation type="submission" date="2020-04" db="EMBL/GenBank/DDBJ databases">
        <title>Luteolibacter sp. G-1-1-1 isolated from soil.</title>
        <authorList>
            <person name="Dahal R.H."/>
        </authorList>
    </citation>
    <scope>NUCLEOTIDE SEQUENCE [LARGE SCALE GENOMIC DNA]</scope>
    <source>
        <strain evidence="3 4">G-1-1-1</strain>
    </source>
</reference>
<accession>A0A858RRA5</accession>